<evidence type="ECO:0000256" key="1">
    <source>
        <dbReference type="SAM" id="Phobius"/>
    </source>
</evidence>
<dbReference type="EMBL" id="JARXVE010000011">
    <property type="protein sequence ID" value="MDH6198484.1"/>
    <property type="molecule type" value="Genomic_DNA"/>
</dbReference>
<gene>
    <name evidence="3" type="ORF">M2272_005143</name>
</gene>
<dbReference type="Proteomes" id="UP001160130">
    <property type="component" value="Unassembled WGS sequence"/>
</dbReference>
<keyword evidence="1" id="KW-0472">Membrane</keyword>
<dbReference type="Pfam" id="PF10708">
    <property type="entry name" value="DUF2510"/>
    <property type="match status" value="1"/>
</dbReference>
<sequence length="140" mass="14844">MSDVQKPSNPGWYPDPDAPGVERYWDGKHWIAYSDDEDDGAPGQPLDRNRQAAVAVGVCALSGIGVIMSMQSASLLTGTTTIWLGVGLAAAGLAAAYFLGATKAIRIVAIVALAIAVFSAGYMEKQLNDKRNEISQMFNP</sequence>
<accession>A0ABT6L6D5</accession>
<dbReference type="RefSeq" id="WP_280835064.1">
    <property type="nucleotide sequence ID" value="NZ_JARXVE010000011.1"/>
</dbReference>
<feature type="transmembrane region" description="Helical" evidence="1">
    <location>
        <begin position="52"/>
        <end position="70"/>
    </location>
</feature>
<name>A0ABT6L6D5_9MYCO</name>
<evidence type="ECO:0000313" key="4">
    <source>
        <dbReference type="Proteomes" id="UP001160130"/>
    </source>
</evidence>
<feature type="domain" description="DUF2510" evidence="2">
    <location>
        <begin position="10"/>
        <end position="31"/>
    </location>
</feature>
<dbReference type="InterPro" id="IPR018929">
    <property type="entry name" value="DUF2510"/>
</dbReference>
<organism evidence="3 4">
    <name type="scientific">Mycolicibacterium frederiksbergense</name>
    <dbReference type="NCBI Taxonomy" id="117567"/>
    <lineage>
        <taxon>Bacteria</taxon>
        <taxon>Bacillati</taxon>
        <taxon>Actinomycetota</taxon>
        <taxon>Actinomycetes</taxon>
        <taxon>Mycobacteriales</taxon>
        <taxon>Mycobacteriaceae</taxon>
        <taxon>Mycolicibacterium</taxon>
    </lineage>
</organism>
<keyword evidence="4" id="KW-1185">Reference proteome</keyword>
<keyword evidence="1" id="KW-1133">Transmembrane helix</keyword>
<keyword evidence="1" id="KW-0812">Transmembrane</keyword>
<evidence type="ECO:0000259" key="2">
    <source>
        <dbReference type="Pfam" id="PF10708"/>
    </source>
</evidence>
<feature type="transmembrane region" description="Helical" evidence="1">
    <location>
        <begin position="82"/>
        <end position="99"/>
    </location>
</feature>
<proteinExistence type="predicted"/>
<feature type="transmembrane region" description="Helical" evidence="1">
    <location>
        <begin position="105"/>
        <end position="123"/>
    </location>
</feature>
<reference evidence="3 4" key="1">
    <citation type="submission" date="2023-04" db="EMBL/GenBank/DDBJ databases">
        <title>Forest soil microbial communities from Buena Vista Peninsula, Colon Province, Panama.</title>
        <authorList>
            <person name="Bouskill N."/>
        </authorList>
    </citation>
    <scope>NUCLEOTIDE SEQUENCE [LARGE SCALE GENOMIC DNA]</scope>
    <source>
        <strain evidence="3 4">AC80</strain>
    </source>
</reference>
<protein>
    <recommendedName>
        <fullName evidence="2">DUF2510 domain-containing protein</fullName>
    </recommendedName>
</protein>
<evidence type="ECO:0000313" key="3">
    <source>
        <dbReference type="EMBL" id="MDH6198484.1"/>
    </source>
</evidence>
<comment type="caution">
    <text evidence="3">The sequence shown here is derived from an EMBL/GenBank/DDBJ whole genome shotgun (WGS) entry which is preliminary data.</text>
</comment>